<keyword evidence="3" id="KW-0832">Ubl conjugation</keyword>
<dbReference type="PROSITE" id="PS51320">
    <property type="entry name" value="TIFY"/>
    <property type="match status" value="1"/>
</dbReference>
<evidence type="ECO:0000256" key="4">
    <source>
        <dbReference type="RuleBase" id="RU369065"/>
    </source>
</evidence>
<keyword evidence="4" id="KW-0539">Nucleus</keyword>
<dbReference type="InterPro" id="IPR010399">
    <property type="entry name" value="Tify_dom"/>
</dbReference>
<evidence type="ECO:0000313" key="7">
    <source>
        <dbReference type="EMBL" id="CAL4933226.1"/>
    </source>
</evidence>
<sequence length="176" mass="18661">MAAVDNCNGRRRFAAACGVLSRCVKANQAEALAHNAPTATAASTMLLLPGADVAPDVVVREEAAGAPAPPEQAQLTIMYAGHVLVFDDVPADRAAALMRVAASQQVVVTGETKDKDMPVARKASLQRFMEKRRDRFAAHAPYDADGRPSLASSNKRQQEEDASVWLGLGIPGGRVR</sequence>
<evidence type="ECO:0000313" key="8">
    <source>
        <dbReference type="Proteomes" id="UP001497457"/>
    </source>
</evidence>
<reference evidence="8" key="1">
    <citation type="submission" date="2024-06" db="EMBL/GenBank/DDBJ databases">
        <authorList>
            <person name="Ryan C."/>
        </authorList>
    </citation>
    <scope>NUCLEOTIDE SEQUENCE [LARGE SCALE GENOMIC DNA]</scope>
</reference>
<dbReference type="EMBL" id="OZ075125">
    <property type="protein sequence ID" value="CAL4933226.1"/>
    <property type="molecule type" value="Genomic_DNA"/>
</dbReference>
<dbReference type="Proteomes" id="UP001497457">
    <property type="component" value="Chromosome 15b"/>
</dbReference>
<dbReference type="PANTHER" id="PTHR33077">
    <property type="entry name" value="PROTEIN TIFY 4A-RELATED-RELATED"/>
    <property type="match status" value="1"/>
</dbReference>
<comment type="function">
    <text evidence="4">Repressor of jasmonate responses.</text>
</comment>
<feature type="region of interest" description="Disordered" evidence="5">
    <location>
        <begin position="136"/>
        <end position="165"/>
    </location>
</feature>
<comment type="similarity">
    <text evidence="1 4">Belongs to the TIFY/JAZ family.</text>
</comment>
<gene>
    <name evidence="7" type="ORF">URODEC1_LOCUS28015</name>
</gene>
<proteinExistence type="inferred from homology"/>
<comment type="domain">
    <text evidence="4">The jas domain is required for interaction with COI1.</text>
</comment>
<dbReference type="AlphaFoldDB" id="A0ABC8XWR7"/>
<keyword evidence="8" id="KW-1185">Reference proteome</keyword>
<feature type="domain" description="Tify" evidence="6">
    <location>
        <begin position="68"/>
        <end position="103"/>
    </location>
</feature>
<dbReference type="Pfam" id="PF09425">
    <property type="entry name" value="Jas_motif"/>
    <property type="match status" value="1"/>
</dbReference>
<dbReference type="GO" id="GO:0009611">
    <property type="term" value="P:response to wounding"/>
    <property type="evidence" value="ECO:0007669"/>
    <property type="project" value="UniProtKB-UniRule"/>
</dbReference>
<organism evidence="7 8">
    <name type="scientific">Urochloa decumbens</name>
    <dbReference type="NCBI Taxonomy" id="240449"/>
    <lineage>
        <taxon>Eukaryota</taxon>
        <taxon>Viridiplantae</taxon>
        <taxon>Streptophyta</taxon>
        <taxon>Embryophyta</taxon>
        <taxon>Tracheophyta</taxon>
        <taxon>Spermatophyta</taxon>
        <taxon>Magnoliopsida</taxon>
        <taxon>Liliopsida</taxon>
        <taxon>Poales</taxon>
        <taxon>Poaceae</taxon>
        <taxon>PACMAD clade</taxon>
        <taxon>Panicoideae</taxon>
        <taxon>Panicodae</taxon>
        <taxon>Paniceae</taxon>
        <taxon>Melinidinae</taxon>
        <taxon>Urochloa</taxon>
    </lineage>
</organism>
<name>A0ABC8XWR7_9POAL</name>
<dbReference type="GO" id="GO:0005634">
    <property type="term" value="C:nucleus"/>
    <property type="evidence" value="ECO:0007669"/>
    <property type="project" value="UniProtKB-SubCell"/>
</dbReference>
<evidence type="ECO:0000256" key="2">
    <source>
        <dbReference type="ARBA" id="ARBA00022819"/>
    </source>
</evidence>
<accession>A0ABC8XWR7</accession>
<protein>
    <recommendedName>
        <fullName evidence="4">Protein TIFY</fullName>
    </recommendedName>
    <alternativeName>
        <fullName evidence="4">Jasmonate ZIM domain-containing protein</fullName>
    </alternativeName>
</protein>
<evidence type="ECO:0000259" key="6">
    <source>
        <dbReference type="PROSITE" id="PS51320"/>
    </source>
</evidence>
<reference evidence="7 8" key="2">
    <citation type="submission" date="2024-10" db="EMBL/GenBank/DDBJ databases">
        <authorList>
            <person name="Ryan C."/>
        </authorList>
    </citation>
    <scope>NUCLEOTIDE SEQUENCE [LARGE SCALE GENOMIC DNA]</scope>
</reference>
<dbReference type="GO" id="GO:2000022">
    <property type="term" value="P:regulation of jasmonic acid mediated signaling pathway"/>
    <property type="evidence" value="ECO:0007669"/>
    <property type="project" value="UniProtKB-UniRule"/>
</dbReference>
<dbReference type="PANTHER" id="PTHR33077:SF64">
    <property type="entry name" value="PROTEIN TIFY"/>
    <property type="match status" value="1"/>
</dbReference>
<evidence type="ECO:0000256" key="1">
    <source>
        <dbReference type="ARBA" id="ARBA00008614"/>
    </source>
</evidence>
<dbReference type="GO" id="GO:0031347">
    <property type="term" value="P:regulation of defense response"/>
    <property type="evidence" value="ECO:0007669"/>
    <property type="project" value="UniProtKB-UniRule"/>
</dbReference>
<dbReference type="SMART" id="SM00979">
    <property type="entry name" value="TIFY"/>
    <property type="match status" value="1"/>
</dbReference>
<keyword evidence="2 4" id="KW-1184">Jasmonic acid signaling pathway</keyword>
<evidence type="ECO:0000256" key="3">
    <source>
        <dbReference type="ARBA" id="ARBA00022843"/>
    </source>
</evidence>
<dbReference type="InterPro" id="IPR018467">
    <property type="entry name" value="CCT_CS"/>
</dbReference>
<comment type="subcellular location">
    <subcellularLocation>
        <location evidence="4">Nucleus</location>
    </subcellularLocation>
</comment>
<evidence type="ECO:0000256" key="5">
    <source>
        <dbReference type="SAM" id="MobiDB-lite"/>
    </source>
</evidence>
<dbReference type="InterPro" id="IPR040390">
    <property type="entry name" value="TIFY/JAZ"/>
</dbReference>
<feature type="compositionally biased region" description="Basic and acidic residues" evidence="5">
    <location>
        <begin position="136"/>
        <end position="146"/>
    </location>
</feature>
<dbReference type="Pfam" id="PF06200">
    <property type="entry name" value="tify"/>
    <property type="match status" value="1"/>
</dbReference>